<name>A0A812Q1A2_9DINO</name>
<dbReference type="Proteomes" id="UP000601435">
    <property type="component" value="Unassembled WGS sequence"/>
</dbReference>
<reference evidence="1" key="1">
    <citation type="submission" date="2021-02" db="EMBL/GenBank/DDBJ databases">
        <authorList>
            <person name="Dougan E. K."/>
            <person name="Rhodes N."/>
            <person name="Thang M."/>
            <person name="Chan C."/>
        </authorList>
    </citation>
    <scope>NUCLEOTIDE SEQUENCE</scope>
</reference>
<organism evidence="1 2">
    <name type="scientific">Symbiodinium necroappetens</name>
    <dbReference type="NCBI Taxonomy" id="1628268"/>
    <lineage>
        <taxon>Eukaryota</taxon>
        <taxon>Sar</taxon>
        <taxon>Alveolata</taxon>
        <taxon>Dinophyceae</taxon>
        <taxon>Suessiales</taxon>
        <taxon>Symbiodiniaceae</taxon>
        <taxon>Symbiodinium</taxon>
    </lineage>
</organism>
<evidence type="ECO:0000313" key="1">
    <source>
        <dbReference type="EMBL" id="CAE7364814.1"/>
    </source>
</evidence>
<keyword evidence="2" id="KW-1185">Reference proteome</keyword>
<accession>A0A812Q1A2</accession>
<proteinExistence type="predicted"/>
<dbReference type="OrthoDB" id="427080at2759"/>
<gene>
    <name evidence="1" type="primary">ML2</name>
    <name evidence="1" type="ORF">SNEC2469_LOCUS9678</name>
</gene>
<feature type="non-terminal residue" evidence="1">
    <location>
        <position position="76"/>
    </location>
</feature>
<evidence type="ECO:0000313" key="2">
    <source>
        <dbReference type="Proteomes" id="UP000601435"/>
    </source>
</evidence>
<comment type="caution">
    <text evidence="1">The sequence shown here is derived from an EMBL/GenBank/DDBJ whole genome shotgun (WGS) entry which is preliminary data.</text>
</comment>
<dbReference type="EMBL" id="CAJNJA010015619">
    <property type="protein sequence ID" value="CAE7364814.1"/>
    <property type="molecule type" value="Genomic_DNA"/>
</dbReference>
<dbReference type="AlphaFoldDB" id="A0A812Q1A2"/>
<sequence length="76" mass="8351">MARDAEVASSSRGSLAENDPINLCEINTASWNSNCSRSRSWMGSWNPRPVPRSMQDIMADLAFFGLHESPAPVTEP</sequence>
<protein>
    <submittedName>
        <fullName evidence="1">ML2 protein</fullName>
    </submittedName>
</protein>